<dbReference type="Gene3D" id="3.40.190.10">
    <property type="entry name" value="Periplasmic binding protein-like II"/>
    <property type="match status" value="2"/>
</dbReference>
<dbReference type="AlphaFoldDB" id="A0A645FR44"/>
<name>A0A645FR44_9ZZZZ</name>
<dbReference type="EMBL" id="VSSQ01063105">
    <property type="protein sequence ID" value="MPN16186.1"/>
    <property type="molecule type" value="Genomic_DNA"/>
</dbReference>
<dbReference type="Pfam" id="PF13379">
    <property type="entry name" value="NMT1_2"/>
    <property type="match status" value="1"/>
</dbReference>
<proteinExistence type="predicted"/>
<organism evidence="1">
    <name type="scientific">bioreactor metagenome</name>
    <dbReference type="NCBI Taxonomy" id="1076179"/>
    <lineage>
        <taxon>unclassified sequences</taxon>
        <taxon>metagenomes</taxon>
        <taxon>ecological metagenomes</taxon>
    </lineage>
</organism>
<accession>A0A645FR44</accession>
<dbReference type="PANTHER" id="PTHR30024:SF46">
    <property type="entry name" value="ABC TRANSPORTER, SUBSTRATE-BINDING LIPOPROTEIN"/>
    <property type="match status" value="1"/>
</dbReference>
<sequence length="241" mass="26161">MAAIPANLAAVLFNKTEGKILMSAVNTLGVLYMLDTGDSLQSMQDVAGKTIYATGQGSTPEFALNYLLKAHGLEPGKNVEVIYKSEHAEVAALMAEGKVEYALLPEPFVTTVLNKGNARVALDLTEEWQKVGEEGSNLVMGAFAVRKEFYEKNPQVVKDFLAEYKTSVAYTNEHVEEAAALSGKYEIIAEAVAKKAIPACNIVYVDGDEMKTMTESFLKVLYEADAKSVGGKLPTAEFYLK</sequence>
<gene>
    <name evidence="1" type="ORF">SDC9_163524</name>
</gene>
<dbReference type="SUPFAM" id="SSF53850">
    <property type="entry name" value="Periplasmic binding protein-like II"/>
    <property type="match status" value="1"/>
</dbReference>
<protein>
    <recommendedName>
        <fullName evidence="2">SsuA/THI5-like domain-containing protein</fullName>
    </recommendedName>
</protein>
<evidence type="ECO:0008006" key="2">
    <source>
        <dbReference type="Google" id="ProtNLM"/>
    </source>
</evidence>
<dbReference type="PANTHER" id="PTHR30024">
    <property type="entry name" value="ALIPHATIC SULFONATES-BINDING PROTEIN-RELATED"/>
    <property type="match status" value="1"/>
</dbReference>
<comment type="caution">
    <text evidence="1">The sequence shown here is derived from an EMBL/GenBank/DDBJ whole genome shotgun (WGS) entry which is preliminary data.</text>
</comment>
<reference evidence="1" key="1">
    <citation type="submission" date="2019-08" db="EMBL/GenBank/DDBJ databases">
        <authorList>
            <person name="Kucharzyk K."/>
            <person name="Murdoch R.W."/>
            <person name="Higgins S."/>
            <person name="Loffler F."/>
        </authorList>
    </citation>
    <scope>NUCLEOTIDE SEQUENCE</scope>
</reference>
<evidence type="ECO:0000313" key="1">
    <source>
        <dbReference type="EMBL" id="MPN16186.1"/>
    </source>
</evidence>